<gene>
    <name evidence="3" type="ORF">SPHA_25247</name>
</gene>
<feature type="transmembrane region" description="Helical" evidence="2">
    <location>
        <begin position="299"/>
        <end position="320"/>
    </location>
</feature>
<keyword evidence="1" id="KW-0813">Transport</keyword>
<dbReference type="InterPro" id="IPR038377">
    <property type="entry name" value="Na/Glc_symporter_sf"/>
</dbReference>
<accession>A0A812BZX4</accession>
<keyword evidence="2" id="KW-0472">Membrane</keyword>
<evidence type="ECO:0000256" key="1">
    <source>
        <dbReference type="ARBA" id="ARBA00022448"/>
    </source>
</evidence>
<feature type="transmembrane region" description="Helical" evidence="2">
    <location>
        <begin position="412"/>
        <end position="434"/>
    </location>
</feature>
<dbReference type="Gene3D" id="1.20.1730.10">
    <property type="entry name" value="Sodium/glucose cotransporter"/>
    <property type="match status" value="1"/>
</dbReference>
<dbReference type="PANTHER" id="PTHR46154">
    <property type="match status" value="1"/>
</dbReference>
<reference evidence="3" key="1">
    <citation type="submission" date="2021-01" db="EMBL/GenBank/DDBJ databases">
        <authorList>
            <person name="Li R."/>
            <person name="Bekaert M."/>
        </authorList>
    </citation>
    <scope>NUCLEOTIDE SEQUENCE</scope>
    <source>
        <strain evidence="3">Farmed</strain>
    </source>
</reference>
<comment type="caution">
    <text evidence="3">The sequence shown here is derived from an EMBL/GenBank/DDBJ whole genome shotgun (WGS) entry which is preliminary data.</text>
</comment>
<dbReference type="Proteomes" id="UP000597762">
    <property type="component" value="Unassembled WGS sequence"/>
</dbReference>
<feature type="transmembrane region" description="Helical" evidence="2">
    <location>
        <begin position="260"/>
        <end position="279"/>
    </location>
</feature>
<keyword evidence="2" id="KW-1133">Transmembrane helix</keyword>
<feature type="transmembrane region" description="Helical" evidence="2">
    <location>
        <begin position="205"/>
        <end position="224"/>
    </location>
</feature>
<dbReference type="GO" id="GO:0005886">
    <property type="term" value="C:plasma membrane"/>
    <property type="evidence" value="ECO:0007669"/>
    <property type="project" value="TreeGrafter"/>
</dbReference>
<dbReference type="AlphaFoldDB" id="A0A812BZX4"/>
<dbReference type="GO" id="GO:0015204">
    <property type="term" value="F:urea transmembrane transporter activity"/>
    <property type="evidence" value="ECO:0007669"/>
    <property type="project" value="InterPro"/>
</dbReference>
<keyword evidence="2" id="KW-0812">Transmembrane</keyword>
<evidence type="ECO:0000313" key="3">
    <source>
        <dbReference type="EMBL" id="CAE1246581.1"/>
    </source>
</evidence>
<organism evidence="3 4">
    <name type="scientific">Acanthosepion pharaonis</name>
    <name type="common">Pharaoh cuttlefish</name>
    <name type="synonym">Sepia pharaonis</name>
    <dbReference type="NCBI Taxonomy" id="158019"/>
    <lineage>
        <taxon>Eukaryota</taxon>
        <taxon>Metazoa</taxon>
        <taxon>Spiralia</taxon>
        <taxon>Lophotrochozoa</taxon>
        <taxon>Mollusca</taxon>
        <taxon>Cephalopoda</taxon>
        <taxon>Coleoidea</taxon>
        <taxon>Decapodiformes</taxon>
        <taxon>Sepiida</taxon>
        <taxon>Sepiina</taxon>
        <taxon>Sepiidae</taxon>
        <taxon>Acanthosepion</taxon>
    </lineage>
</organism>
<dbReference type="EMBL" id="CAHIKZ030000954">
    <property type="protein sequence ID" value="CAE1246581.1"/>
    <property type="molecule type" value="Genomic_DNA"/>
</dbReference>
<feature type="transmembrane region" description="Helical" evidence="2">
    <location>
        <begin position="378"/>
        <end position="400"/>
    </location>
</feature>
<evidence type="ECO:0000313" key="4">
    <source>
        <dbReference type="Proteomes" id="UP000597762"/>
    </source>
</evidence>
<proteinExistence type="predicted"/>
<dbReference type="InterPro" id="IPR031155">
    <property type="entry name" value="DUR"/>
</dbReference>
<name>A0A812BZX4_ACAPH</name>
<evidence type="ECO:0000256" key="2">
    <source>
        <dbReference type="SAM" id="Phobius"/>
    </source>
</evidence>
<keyword evidence="4" id="KW-1185">Reference proteome</keyword>
<dbReference type="OrthoDB" id="6132759at2759"/>
<protein>
    <submittedName>
        <fullName evidence="3">DUR3</fullName>
    </submittedName>
</protein>
<feature type="transmembrane region" description="Helical" evidence="2">
    <location>
        <begin position="230"/>
        <end position="253"/>
    </location>
</feature>
<sequence length="474" mass="51910">MWFAIPSTMATTTGMAYLALSSQNGTHMLNMGEIDEGLVTPLIAEKILGGTGGIMILTMGAMALMSTGSGEVMAVSSIIVYDIYQTYVKPFRCNLKRNQCVLCGKIKKKIRTNGDLADQNGDVAEQNGSGVGGDTSAGCGSGSSNGPVDHMTCSCPLVSNCSRCTDDLEARQTHNKHSPTRFHYKCPIHGQFREYQDDLIEFKNWCIVLVTLGIIPLGLTVFKSGIDLNWIFYVGSIVTIPCFPPVLLSILWVKATGKGLIIGSILGLLSGIIVTLGVASTYPGGLNNFLLNTVQDNVLLAGTTTSFAVSLIVCIVASLLTHDICSPDKAEQEWQKMFDIDNPLKPWEENFREDLAGMDYDQRPSSSQMDAAFRSAKLTAFIGGGICITIFAFVIPGIMASFSVMNKTQFKVWVGFTQLWAIVMAFVVIFLPPFEEISRIRRQYQLNKRLSQKEEKMEVKDNYYPMAEQSVAKV</sequence>
<dbReference type="PANTHER" id="PTHR46154:SF4">
    <property type="entry name" value="UREA ACTIVE TRANSPORTER"/>
    <property type="match status" value="1"/>
</dbReference>